<evidence type="ECO:0000313" key="8">
    <source>
        <dbReference type="Proteomes" id="UP000319191"/>
    </source>
</evidence>
<feature type="transmembrane region" description="Helical" evidence="5">
    <location>
        <begin position="6"/>
        <end position="28"/>
    </location>
</feature>
<dbReference type="AlphaFoldDB" id="A0A552J1T2"/>
<keyword evidence="3" id="KW-0378">Hydrolase</keyword>
<keyword evidence="1 7" id="KW-0645">Protease</keyword>
<dbReference type="EMBL" id="SFAV01000105">
    <property type="protein sequence ID" value="TRU89705.1"/>
    <property type="molecule type" value="Genomic_DNA"/>
</dbReference>
<evidence type="ECO:0000256" key="1">
    <source>
        <dbReference type="ARBA" id="ARBA00022670"/>
    </source>
</evidence>
<dbReference type="Proteomes" id="UP000319191">
    <property type="component" value="Unassembled WGS sequence"/>
</dbReference>
<dbReference type="SUPFAM" id="SSF55486">
    <property type="entry name" value="Metalloproteases ('zincins'), catalytic domain"/>
    <property type="match status" value="1"/>
</dbReference>
<keyword evidence="7" id="KW-0482">Metalloprotease</keyword>
<evidence type="ECO:0000256" key="4">
    <source>
        <dbReference type="ARBA" id="ARBA00022833"/>
    </source>
</evidence>
<feature type="transmembrane region" description="Helical" evidence="5">
    <location>
        <begin position="40"/>
        <end position="58"/>
    </location>
</feature>
<accession>A0A552J1T2</accession>
<dbReference type="InterPro" id="IPR001818">
    <property type="entry name" value="Pept_M10_metallopeptidase"/>
</dbReference>
<dbReference type="GO" id="GO:0006508">
    <property type="term" value="P:proteolysis"/>
    <property type="evidence" value="ECO:0007669"/>
    <property type="project" value="UniProtKB-KW"/>
</dbReference>
<dbReference type="Gene3D" id="3.40.390.10">
    <property type="entry name" value="Collagenase (Catalytic Domain)"/>
    <property type="match status" value="1"/>
</dbReference>
<keyword evidence="4" id="KW-0862">Zinc</keyword>
<evidence type="ECO:0000313" key="7">
    <source>
        <dbReference type="EMBL" id="TRU89705.1"/>
    </source>
</evidence>
<evidence type="ECO:0000256" key="3">
    <source>
        <dbReference type="ARBA" id="ARBA00022801"/>
    </source>
</evidence>
<keyword evidence="5" id="KW-0812">Transmembrane</keyword>
<dbReference type="NCBIfam" id="TIGR02595">
    <property type="entry name" value="PEP_CTERM"/>
    <property type="match status" value="1"/>
</dbReference>
<proteinExistence type="predicted"/>
<dbReference type="GO" id="GO:0031012">
    <property type="term" value="C:extracellular matrix"/>
    <property type="evidence" value="ECO:0007669"/>
    <property type="project" value="InterPro"/>
</dbReference>
<feature type="domain" description="Peptidase M10 metallopeptidase" evidence="6">
    <location>
        <begin position="85"/>
        <end position="198"/>
    </location>
</feature>
<evidence type="ECO:0000256" key="5">
    <source>
        <dbReference type="SAM" id="Phobius"/>
    </source>
</evidence>
<gene>
    <name evidence="7" type="ORF">EWV54_08145</name>
</gene>
<dbReference type="GO" id="GO:0004222">
    <property type="term" value="F:metalloendopeptidase activity"/>
    <property type="evidence" value="ECO:0007669"/>
    <property type="project" value="InterPro"/>
</dbReference>
<dbReference type="InterPro" id="IPR024079">
    <property type="entry name" value="MetalloPept_cat_dom_sf"/>
</dbReference>
<dbReference type="Pfam" id="PF00413">
    <property type="entry name" value="Peptidase_M10"/>
    <property type="match status" value="1"/>
</dbReference>
<name>A0A552J1T2_9CHRO</name>
<protein>
    <submittedName>
        <fullName evidence="7">Matrixin family metalloprotease</fullName>
    </submittedName>
</protein>
<keyword evidence="5" id="KW-0472">Membrane</keyword>
<keyword evidence="5" id="KW-1133">Transmembrane helix</keyword>
<reference evidence="7 8" key="1">
    <citation type="submission" date="2019-01" db="EMBL/GenBank/DDBJ databases">
        <title>Coherence of Microcystis species and biogeography revealed through population genomics.</title>
        <authorList>
            <person name="Perez-Carrascal O.M."/>
            <person name="Terrat Y."/>
            <person name="Giani A."/>
            <person name="Fortin N."/>
            <person name="Tromas N."/>
            <person name="Shapiro B.J."/>
        </authorList>
    </citation>
    <scope>NUCLEOTIDE SEQUENCE [LARGE SCALE GENOMIC DNA]</scope>
    <source>
        <strain evidence="7">Mn_MB_F_20050700_S1D</strain>
    </source>
</reference>
<sequence length="288" mass="31660">MYRFAIPFGVGLGYCLIWLGGTAIAPKITKHDHGKTMKNWTLTLILSTAVTTTAMSFANCASVRANSLTDFVPEGLPTAPVGMPLTFGFDITNSDTPPQEDWVSIFKEALKEWDDVICNTETLFWGDTFDVSVQWQKASYFSGRGWGSALGVYVLSESEIYFNSDSPWYFQIGGIPPANQYSFQAVAKHEIGHALGLDGDWGQKLPANRPPWAKDDEIMWGVFNPGRDYDGLKASDLRLLREAGYHVNVPEPTSILSLLALGTLGAASTLKHKLKPSKSSEKETIKVS</sequence>
<comment type="caution">
    <text evidence="7">The sequence shown here is derived from an EMBL/GenBank/DDBJ whole genome shotgun (WGS) entry which is preliminary data.</text>
</comment>
<dbReference type="InterPro" id="IPR013424">
    <property type="entry name" value="Ice-binding_C"/>
</dbReference>
<keyword evidence="2" id="KW-0479">Metal-binding</keyword>
<organism evidence="7 8">
    <name type="scientific">Microcystis novacekii Mn_MB_F_20050700_S1D</name>
    <dbReference type="NCBI Taxonomy" id="2486266"/>
    <lineage>
        <taxon>Bacteria</taxon>
        <taxon>Bacillati</taxon>
        <taxon>Cyanobacteriota</taxon>
        <taxon>Cyanophyceae</taxon>
        <taxon>Oscillatoriophycideae</taxon>
        <taxon>Chroococcales</taxon>
        <taxon>Microcystaceae</taxon>
        <taxon>Microcystis</taxon>
    </lineage>
</organism>
<dbReference type="GO" id="GO:0008270">
    <property type="term" value="F:zinc ion binding"/>
    <property type="evidence" value="ECO:0007669"/>
    <property type="project" value="InterPro"/>
</dbReference>
<evidence type="ECO:0000256" key="2">
    <source>
        <dbReference type="ARBA" id="ARBA00022723"/>
    </source>
</evidence>
<evidence type="ECO:0000259" key="6">
    <source>
        <dbReference type="Pfam" id="PF00413"/>
    </source>
</evidence>